<name>A0A9X9WSN8_9PROT</name>
<feature type="domain" description="AAA+ ATPase" evidence="1">
    <location>
        <begin position="42"/>
        <end position="248"/>
    </location>
</feature>
<dbReference type="SMART" id="SM00382">
    <property type="entry name" value="AAA"/>
    <property type="match status" value="1"/>
</dbReference>
<dbReference type="Proteomes" id="UP001138751">
    <property type="component" value="Unassembled WGS sequence"/>
</dbReference>
<dbReference type="InterPro" id="IPR027417">
    <property type="entry name" value="P-loop_NTPase"/>
</dbReference>
<dbReference type="InterPro" id="IPR049945">
    <property type="entry name" value="AAA_22"/>
</dbReference>
<organism evidence="2 3">
    <name type="scientific">Neoroseomonas soli</name>
    <dbReference type="NCBI Taxonomy" id="1081025"/>
    <lineage>
        <taxon>Bacteria</taxon>
        <taxon>Pseudomonadati</taxon>
        <taxon>Pseudomonadota</taxon>
        <taxon>Alphaproteobacteria</taxon>
        <taxon>Acetobacterales</taxon>
        <taxon>Acetobacteraceae</taxon>
        <taxon>Neoroseomonas</taxon>
    </lineage>
</organism>
<protein>
    <submittedName>
        <fullName evidence="2">AAA family ATPase</fullName>
    </submittedName>
</protein>
<sequence length="340" mass="37338">MQIDAYGFRSPPFQMTPDVRLYFPSTVHSRAYAHLLFGLAQREGFVVVTGEVGAGKTTLIERLCAELAPTDHVIARIMTTQVEADDLLRLVATAFGAPSHGSKAEILRSLIAVLGGGVHDLGKRPVLIVDEAQGLPISALEELRMLTNVTEGDRALLQVILMGQPQLRRTLARPDLDQLRQRILAAYHLAGLTREETHLYVRHRMSAVGWTGHPAWDEAALDTVHHHTGGIPRRINRLCSRVLLAGSLEHQALLSAALVEATAVELEQDLNEICADPLPSPPLTLPEAPAAAPASTALEEAIHDLGERVGELERLTTKRERVFRRLQDLFGDVKPGRTRR</sequence>
<dbReference type="Pfam" id="PF13401">
    <property type="entry name" value="AAA_22"/>
    <property type="match status" value="1"/>
</dbReference>
<accession>A0A9X9WSN8</accession>
<dbReference type="InterPro" id="IPR052026">
    <property type="entry name" value="ExeA_AAA_ATPase_DNA-bind"/>
</dbReference>
<comment type="caution">
    <text evidence="2">The sequence shown here is derived from an EMBL/GenBank/DDBJ whole genome shotgun (WGS) entry which is preliminary data.</text>
</comment>
<dbReference type="AlphaFoldDB" id="A0A9X9WSN8"/>
<dbReference type="PANTHER" id="PTHR35894">
    <property type="entry name" value="GENERAL SECRETION PATHWAY PROTEIN A-RELATED"/>
    <property type="match status" value="1"/>
</dbReference>
<keyword evidence="3" id="KW-1185">Reference proteome</keyword>
<dbReference type="Gene3D" id="3.40.50.300">
    <property type="entry name" value="P-loop containing nucleotide triphosphate hydrolases"/>
    <property type="match status" value="1"/>
</dbReference>
<dbReference type="CDD" id="cd00009">
    <property type="entry name" value="AAA"/>
    <property type="match status" value="1"/>
</dbReference>
<reference evidence="2" key="2">
    <citation type="journal article" date="2021" name="Syst. Appl. Microbiol.">
        <title>Roseomonas hellenica sp. nov., isolated from roots of wild-growing Alkanna tinctoria.</title>
        <authorList>
            <person name="Rat A."/>
            <person name="Naranjo H.D."/>
            <person name="Lebbe L."/>
            <person name="Cnockaert M."/>
            <person name="Krigas N."/>
            <person name="Grigoriadou K."/>
            <person name="Maloupa E."/>
            <person name="Willems A."/>
        </authorList>
    </citation>
    <scope>NUCLEOTIDE SEQUENCE</scope>
    <source>
        <strain evidence="2">LMG 31231</strain>
    </source>
</reference>
<gene>
    <name evidence="2" type="ORF">GXW76_03185</name>
</gene>
<dbReference type="PANTHER" id="PTHR35894:SF5">
    <property type="entry name" value="MU-LIKE PROPHAGE FLUMU DNA TRANSPOSITION PROTEIN B"/>
    <property type="match status" value="1"/>
</dbReference>
<dbReference type="EMBL" id="JAAEDM010000005">
    <property type="protein sequence ID" value="MBR0670167.1"/>
    <property type="molecule type" value="Genomic_DNA"/>
</dbReference>
<evidence type="ECO:0000313" key="3">
    <source>
        <dbReference type="Proteomes" id="UP001138751"/>
    </source>
</evidence>
<dbReference type="GO" id="GO:0016887">
    <property type="term" value="F:ATP hydrolysis activity"/>
    <property type="evidence" value="ECO:0007669"/>
    <property type="project" value="InterPro"/>
</dbReference>
<reference evidence="2" key="1">
    <citation type="submission" date="2020-01" db="EMBL/GenBank/DDBJ databases">
        <authorList>
            <person name="Rat A."/>
        </authorList>
    </citation>
    <scope>NUCLEOTIDE SEQUENCE</scope>
    <source>
        <strain evidence="2">LMG 31231</strain>
    </source>
</reference>
<evidence type="ECO:0000259" key="1">
    <source>
        <dbReference type="SMART" id="SM00382"/>
    </source>
</evidence>
<proteinExistence type="predicted"/>
<dbReference type="SUPFAM" id="SSF52540">
    <property type="entry name" value="P-loop containing nucleoside triphosphate hydrolases"/>
    <property type="match status" value="1"/>
</dbReference>
<evidence type="ECO:0000313" key="2">
    <source>
        <dbReference type="EMBL" id="MBR0670167.1"/>
    </source>
</evidence>
<dbReference type="InterPro" id="IPR003593">
    <property type="entry name" value="AAA+_ATPase"/>
</dbReference>